<dbReference type="AlphaFoldDB" id="A0A8J4LTX5"/>
<accession>A0A8J4LTX5</accession>
<protein>
    <submittedName>
        <fullName evidence="1">Uncharacterized protein</fullName>
    </submittedName>
</protein>
<organism evidence="1 2">
    <name type="scientific">Volvox reticuliferus</name>
    <dbReference type="NCBI Taxonomy" id="1737510"/>
    <lineage>
        <taxon>Eukaryota</taxon>
        <taxon>Viridiplantae</taxon>
        <taxon>Chlorophyta</taxon>
        <taxon>core chlorophytes</taxon>
        <taxon>Chlorophyceae</taxon>
        <taxon>CS clade</taxon>
        <taxon>Chlamydomonadales</taxon>
        <taxon>Volvocaceae</taxon>
        <taxon>Volvox</taxon>
    </lineage>
</organism>
<comment type="caution">
    <text evidence="1">The sequence shown here is derived from an EMBL/GenBank/DDBJ whole genome shotgun (WGS) entry which is preliminary data.</text>
</comment>
<evidence type="ECO:0000313" key="1">
    <source>
        <dbReference type="EMBL" id="GIM10760.1"/>
    </source>
</evidence>
<feature type="non-terminal residue" evidence="1">
    <location>
        <position position="1"/>
    </location>
</feature>
<proteinExistence type="predicted"/>
<evidence type="ECO:0000313" key="2">
    <source>
        <dbReference type="Proteomes" id="UP000722791"/>
    </source>
</evidence>
<name>A0A8J4LTX5_9CHLO</name>
<dbReference type="EMBL" id="BNCQ01000035">
    <property type="protein sequence ID" value="GIM10760.1"/>
    <property type="molecule type" value="Genomic_DNA"/>
</dbReference>
<gene>
    <name evidence="1" type="ORF">Vretimale_14328</name>
</gene>
<dbReference type="Proteomes" id="UP000722791">
    <property type="component" value="Unassembled WGS sequence"/>
</dbReference>
<sequence length="127" mass="12020">PAIAALGAAAASLPTFCWPLWPPLSAADATEAPPPPTVCCPPPPPPLEPAASPDGCDCACGGPPPKAEAPPCTPPPPGPDPAPCPACCGREILSLGPPAGWTILAAASLDAVAPLGGGPGAMAAALG</sequence>
<reference evidence="1" key="1">
    <citation type="journal article" date="2021" name="Proc. Natl. Acad. Sci. U.S.A.">
        <title>Three genomes in the algal genus Volvox reveal the fate of a haploid sex-determining region after a transition to homothallism.</title>
        <authorList>
            <person name="Yamamoto K."/>
            <person name="Hamaji T."/>
            <person name="Kawai-Toyooka H."/>
            <person name="Matsuzaki R."/>
            <person name="Takahashi F."/>
            <person name="Nishimura Y."/>
            <person name="Kawachi M."/>
            <person name="Noguchi H."/>
            <person name="Minakuchi Y."/>
            <person name="Umen J.G."/>
            <person name="Toyoda A."/>
            <person name="Nozaki H."/>
        </authorList>
    </citation>
    <scope>NUCLEOTIDE SEQUENCE</scope>
    <source>
        <strain evidence="1">NIES-3785</strain>
    </source>
</reference>